<dbReference type="InterPro" id="IPR039977">
    <property type="entry name" value="Suv4-20/Set9"/>
</dbReference>
<dbReference type="GO" id="GO:0042799">
    <property type="term" value="F:histone H4K20 methyltransferase activity"/>
    <property type="evidence" value="ECO:0007669"/>
    <property type="project" value="TreeGrafter"/>
</dbReference>
<evidence type="ECO:0000259" key="1">
    <source>
        <dbReference type="PROSITE" id="PS50280"/>
    </source>
</evidence>
<dbReference type="VEuPathDB" id="FungiDB:BDEG_21003"/>
<dbReference type="AlphaFoldDB" id="A0A177WA38"/>
<feature type="domain" description="SET" evidence="1">
    <location>
        <begin position="308"/>
        <end position="422"/>
    </location>
</feature>
<dbReference type="SMART" id="SM00317">
    <property type="entry name" value="SET"/>
    <property type="match status" value="1"/>
</dbReference>
<dbReference type="STRING" id="403673.A0A177WA38"/>
<gene>
    <name evidence="2" type="ORF">BDEG_21003</name>
</gene>
<dbReference type="Proteomes" id="UP000077115">
    <property type="component" value="Unassembled WGS sequence"/>
</dbReference>
<dbReference type="GO" id="GO:0005634">
    <property type="term" value="C:nucleus"/>
    <property type="evidence" value="ECO:0007669"/>
    <property type="project" value="TreeGrafter"/>
</dbReference>
<dbReference type="PROSITE" id="PS50280">
    <property type="entry name" value="SET"/>
    <property type="match status" value="1"/>
</dbReference>
<dbReference type="InterPro" id="IPR001214">
    <property type="entry name" value="SET_dom"/>
</dbReference>
<dbReference type="OrthoDB" id="6627536at2759"/>
<dbReference type="CDD" id="cd10524">
    <property type="entry name" value="SET_Suv4-20-like"/>
    <property type="match status" value="1"/>
</dbReference>
<dbReference type="PANTHER" id="PTHR12977">
    <property type="entry name" value="SUPPRESSOR OF VARIEGATION 4-20-RELATED"/>
    <property type="match status" value="1"/>
</dbReference>
<dbReference type="EMBL" id="DS022300">
    <property type="protein sequence ID" value="OAJ36893.1"/>
    <property type="molecule type" value="Genomic_DNA"/>
</dbReference>
<protein>
    <recommendedName>
        <fullName evidence="1">SET domain-containing protein</fullName>
    </recommendedName>
</protein>
<evidence type="ECO:0000313" key="3">
    <source>
        <dbReference type="Proteomes" id="UP000077115"/>
    </source>
</evidence>
<dbReference type="InterPro" id="IPR046341">
    <property type="entry name" value="SET_dom_sf"/>
</dbReference>
<organism evidence="2 3">
    <name type="scientific">Batrachochytrium dendrobatidis (strain JEL423)</name>
    <dbReference type="NCBI Taxonomy" id="403673"/>
    <lineage>
        <taxon>Eukaryota</taxon>
        <taxon>Fungi</taxon>
        <taxon>Fungi incertae sedis</taxon>
        <taxon>Chytridiomycota</taxon>
        <taxon>Chytridiomycota incertae sedis</taxon>
        <taxon>Chytridiomycetes</taxon>
        <taxon>Rhizophydiales</taxon>
        <taxon>Rhizophydiales incertae sedis</taxon>
        <taxon>Batrachochytrium</taxon>
    </lineage>
</organism>
<evidence type="ECO:0000313" key="2">
    <source>
        <dbReference type="EMBL" id="OAJ36893.1"/>
    </source>
</evidence>
<proteinExistence type="predicted"/>
<sequence>MTKDKAAENEYSNTKYSIHELTNGRLRKINKLEPAHYSTLAEYDDVLTDALIDTVFMDFKTHKIAEEYSSKGEAANLNCGPDRAAIARVVIDLIRYMGEKALSLDEATEILVHQFWPNAPRDTRETAEPIITQSSNSANPNLWHNQAKDLDDILKDAANLCDTNSNLLETTVSACSDTQSVAFLHPLLDIPNKIPNSINKEIVEQECPYIFKGKQKQNYKRVDAAVDGKSDGDNKNGRAAFGEVKVADCDKELMDAKDVSTDQELEIPIPREPAFSYYDHVFTSKTENDFKHFKDHVRRYLSIYTTNAGFEIDRTDRYLKFKKAEARIVATREWKTGDEIYLCSGIFTKLNSEEERSLAQRDFSVMFSTKRHCMGLFLGPARFANHDCCANCKFNPVGRTNAIYFKVTRDINIGEEITCYYSDNYFGQGNCECLCESCERLNLGGFAPLSQTNSDGEVVDSKTTLKRIRKERKSTGFIRTMASSHSTNGYDGTKSNVARKQQKCNADTDPSLKTCHSCGVDIIGFQLSRFENSDPDLIFPKSVATKLHKDDLLDTISDCTRNRVASKPNTIIELDVSVTTTELPVDSIIKVSAQSAVDHSHQPKFDSTFQVCDKTCTPFNSDTTVSSGTVMATVSCLNVSTKTPPMLTHCNDSINYPSLETTTQPDQDPIYLADMKTTFKSCSDLNMVTTESAASSIASTDQSDIYIKKPKHVLSSNPKKIDVPFKEENTYCVRCLRHFLIFGLNWPLRKPLITECPNSFWLENRDGQFRFGNTIFISKKQVDNDLQGLVGQVNTQKPTVSNHNTLSYKDRINLAFNYGRKVPLTDPTNNEAKYKEPLNVFIPSKFRCEDQLFVEECNAKLESKTKLVTDTEYLSQSKDTQADTVENRLISCIDQVGGVQVMDFDKMTAVFVYTGDPECPYWWPAVLIPSSEVDGSIQKPKGNWLTLTYLETPKLYTFTTPEQTRIFDPTQEPYLTFIKHPEFVKSEGRICMLKFLENLDIPEKCRWKHYGRSASALQRKNPNGNNKRRKRVFDNVDERSILPFPPSSRRPRK</sequence>
<reference evidence="2 3" key="1">
    <citation type="submission" date="2006-10" db="EMBL/GenBank/DDBJ databases">
        <title>The Genome Sequence of Batrachochytrium dendrobatidis JEL423.</title>
        <authorList>
            <consortium name="The Broad Institute Genome Sequencing Platform"/>
            <person name="Birren B."/>
            <person name="Lander E."/>
            <person name="Galagan J."/>
            <person name="Cuomo C."/>
            <person name="Devon K."/>
            <person name="Jaffe D."/>
            <person name="Butler J."/>
            <person name="Alvarez P."/>
            <person name="Gnerre S."/>
            <person name="Grabherr M."/>
            <person name="Kleber M."/>
            <person name="Mauceli E."/>
            <person name="Brockman W."/>
            <person name="Young S."/>
            <person name="LaButti K."/>
            <person name="Sykes S."/>
            <person name="DeCaprio D."/>
            <person name="Crawford M."/>
            <person name="Koehrsen M."/>
            <person name="Engels R."/>
            <person name="Montgomery P."/>
            <person name="Pearson M."/>
            <person name="Howarth C."/>
            <person name="Larson L."/>
            <person name="White J."/>
            <person name="O'Leary S."/>
            <person name="Kodira C."/>
            <person name="Zeng Q."/>
            <person name="Yandava C."/>
            <person name="Alvarado L."/>
            <person name="Longcore J."/>
            <person name="James T."/>
        </authorList>
    </citation>
    <scope>NUCLEOTIDE SEQUENCE [LARGE SCALE GENOMIC DNA]</scope>
    <source>
        <strain evidence="2 3">JEL423</strain>
    </source>
</reference>
<reference evidence="2 3" key="2">
    <citation type="submission" date="2016-05" db="EMBL/GenBank/DDBJ databases">
        <title>Lineage-specific infection strategies underlie the spectrum of fungal disease in amphibians.</title>
        <authorList>
            <person name="Cuomo C.A."/>
            <person name="Farrer R.A."/>
            <person name="James T."/>
            <person name="Longcore J."/>
            <person name="Birren B."/>
        </authorList>
    </citation>
    <scope>NUCLEOTIDE SEQUENCE [LARGE SCALE GENOMIC DNA]</scope>
    <source>
        <strain evidence="2 3">JEL423</strain>
    </source>
</reference>
<dbReference type="SUPFAM" id="SSF82199">
    <property type="entry name" value="SET domain"/>
    <property type="match status" value="1"/>
</dbReference>
<name>A0A177WA38_BATDL</name>
<accession>A0A177WA38</accession>
<dbReference type="Pfam" id="PF00856">
    <property type="entry name" value="SET"/>
    <property type="match status" value="1"/>
</dbReference>
<dbReference type="Gene3D" id="2.170.270.10">
    <property type="entry name" value="SET domain"/>
    <property type="match status" value="1"/>
</dbReference>
<dbReference type="PANTHER" id="PTHR12977:SF4">
    <property type="entry name" value="HISTONE-LYSINE N-METHYLTRANSFERASE KMT5B"/>
    <property type="match status" value="1"/>
</dbReference>